<protein>
    <submittedName>
        <fullName evidence="2">Uncharacterized protein</fullName>
    </submittedName>
</protein>
<reference evidence="2 3" key="1">
    <citation type="submission" date="2024-01" db="EMBL/GenBank/DDBJ databases">
        <title>The genomes of 5 underutilized Papilionoideae crops provide insights into root nodulation and disease resistanc.</title>
        <authorList>
            <person name="Jiang F."/>
        </authorList>
    </citation>
    <scope>NUCLEOTIDE SEQUENCE [LARGE SCALE GENOMIC DNA]</scope>
    <source>
        <strain evidence="2">LVBAO_FW01</strain>
        <tissue evidence="2">Leaves</tissue>
    </source>
</reference>
<evidence type="ECO:0000313" key="3">
    <source>
        <dbReference type="Proteomes" id="UP001367508"/>
    </source>
</evidence>
<keyword evidence="3" id="KW-1185">Reference proteome</keyword>
<gene>
    <name evidence="2" type="ORF">VNO77_35081</name>
</gene>
<proteinExistence type="predicted"/>
<evidence type="ECO:0000313" key="2">
    <source>
        <dbReference type="EMBL" id="KAK7316223.1"/>
    </source>
</evidence>
<accession>A0AAN9KH53</accession>
<feature type="compositionally biased region" description="Polar residues" evidence="1">
    <location>
        <begin position="7"/>
        <end position="19"/>
    </location>
</feature>
<organism evidence="2 3">
    <name type="scientific">Canavalia gladiata</name>
    <name type="common">Sword bean</name>
    <name type="synonym">Dolichos gladiatus</name>
    <dbReference type="NCBI Taxonomy" id="3824"/>
    <lineage>
        <taxon>Eukaryota</taxon>
        <taxon>Viridiplantae</taxon>
        <taxon>Streptophyta</taxon>
        <taxon>Embryophyta</taxon>
        <taxon>Tracheophyta</taxon>
        <taxon>Spermatophyta</taxon>
        <taxon>Magnoliopsida</taxon>
        <taxon>eudicotyledons</taxon>
        <taxon>Gunneridae</taxon>
        <taxon>Pentapetalae</taxon>
        <taxon>rosids</taxon>
        <taxon>fabids</taxon>
        <taxon>Fabales</taxon>
        <taxon>Fabaceae</taxon>
        <taxon>Papilionoideae</taxon>
        <taxon>50 kb inversion clade</taxon>
        <taxon>NPAAA clade</taxon>
        <taxon>indigoferoid/millettioid clade</taxon>
        <taxon>Phaseoleae</taxon>
        <taxon>Canavalia</taxon>
    </lineage>
</organism>
<evidence type="ECO:0000256" key="1">
    <source>
        <dbReference type="SAM" id="MobiDB-lite"/>
    </source>
</evidence>
<comment type="caution">
    <text evidence="2">The sequence shown here is derived from an EMBL/GenBank/DDBJ whole genome shotgun (WGS) entry which is preliminary data.</text>
</comment>
<name>A0AAN9KH53_CANGL</name>
<dbReference type="EMBL" id="JAYMYQ010000008">
    <property type="protein sequence ID" value="KAK7316223.1"/>
    <property type="molecule type" value="Genomic_DNA"/>
</dbReference>
<feature type="region of interest" description="Disordered" evidence="1">
    <location>
        <begin position="1"/>
        <end position="24"/>
    </location>
</feature>
<dbReference type="AlphaFoldDB" id="A0AAN9KH53"/>
<dbReference type="Proteomes" id="UP001367508">
    <property type="component" value="Unassembled WGS sequence"/>
</dbReference>
<sequence length="147" mass="16688">MTRHVKSVSNMKKSMGHSSLQKKRSLTHKELKGLGNTTCLASLIPHLQACSLKLIIIAEPELSLVWLDNLRAVVNLPNMDNEDRYSESSEQLLRNLVAGLKSFHLCMLIIRMNFGYESVCLKPDSDWISKVAIQYEFPANELICSWI</sequence>